<dbReference type="GO" id="GO:0005929">
    <property type="term" value="C:cilium"/>
    <property type="evidence" value="ECO:0007669"/>
    <property type="project" value="TreeGrafter"/>
</dbReference>
<keyword evidence="6" id="KW-0969">Cilium</keyword>
<keyword evidence="7" id="KW-0206">Cytoskeleton</keyword>
<dbReference type="Proteomes" id="UP000276133">
    <property type="component" value="Unassembled WGS sequence"/>
</dbReference>
<dbReference type="PANTHER" id="PTHR21648">
    <property type="entry name" value="FLAGELLAR RADIAL SPOKE PROTEIN 3"/>
    <property type="match status" value="1"/>
</dbReference>
<keyword evidence="4" id="KW-0597">Phosphoprotein</keyword>
<reference evidence="11 12" key="1">
    <citation type="journal article" date="2018" name="Sci. Rep.">
        <title>Genomic signatures of local adaptation to the degree of environmental predictability in rotifers.</title>
        <authorList>
            <person name="Franch-Gras L."/>
            <person name="Hahn C."/>
            <person name="Garcia-Roger E.M."/>
            <person name="Carmona M.J."/>
            <person name="Serra M."/>
            <person name="Gomez A."/>
        </authorList>
    </citation>
    <scope>NUCLEOTIDE SEQUENCE [LARGE SCALE GENOMIC DNA]</scope>
    <source>
        <strain evidence="11">HYR1</strain>
    </source>
</reference>
<evidence type="ECO:0000256" key="6">
    <source>
        <dbReference type="ARBA" id="ARBA00023069"/>
    </source>
</evidence>
<evidence type="ECO:0000256" key="2">
    <source>
        <dbReference type="ARBA" id="ARBA00006737"/>
    </source>
</evidence>
<gene>
    <name evidence="11" type="ORF">BpHYR1_000304</name>
</gene>
<comment type="similarity">
    <text evidence="2">Belongs to the flagellar radial spoke RSP3 family.</text>
</comment>
<keyword evidence="5" id="KW-0282">Flagellum</keyword>
<dbReference type="OrthoDB" id="313308at2759"/>
<organism evidence="11 12">
    <name type="scientific">Brachionus plicatilis</name>
    <name type="common">Marine rotifer</name>
    <name type="synonym">Brachionus muelleri</name>
    <dbReference type="NCBI Taxonomy" id="10195"/>
    <lineage>
        <taxon>Eukaryota</taxon>
        <taxon>Metazoa</taxon>
        <taxon>Spiralia</taxon>
        <taxon>Gnathifera</taxon>
        <taxon>Rotifera</taxon>
        <taxon>Eurotatoria</taxon>
        <taxon>Monogononta</taxon>
        <taxon>Pseudotrocha</taxon>
        <taxon>Ploima</taxon>
        <taxon>Brachionidae</taxon>
        <taxon>Brachionus</taxon>
    </lineage>
</organism>
<dbReference type="STRING" id="10195.A0A3M7SHR8"/>
<evidence type="ECO:0000256" key="4">
    <source>
        <dbReference type="ARBA" id="ARBA00022553"/>
    </source>
</evidence>
<comment type="caution">
    <text evidence="11">The sequence shown here is derived from an EMBL/GenBank/DDBJ whole genome shotgun (WGS) entry which is preliminary data.</text>
</comment>
<evidence type="ECO:0000256" key="5">
    <source>
        <dbReference type="ARBA" id="ARBA00022846"/>
    </source>
</evidence>
<feature type="region of interest" description="Disordered" evidence="10">
    <location>
        <begin position="347"/>
        <end position="389"/>
    </location>
</feature>
<dbReference type="EMBL" id="REGN01001337">
    <property type="protein sequence ID" value="RNA35333.1"/>
    <property type="molecule type" value="Genomic_DNA"/>
</dbReference>
<evidence type="ECO:0000313" key="11">
    <source>
        <dbReference type="EMBL" id="RNA35333.1"/>
    </source>
</evidence>
<evidence type="ECO:0000256" key="8">
    <source>
        <dbReference type="ARBA" id="ARBA00023273"/>
    </source>
</evidence>
<keyword evidence="3" id="KW-0963">Cytoplasm</keyword>
<accession>A0A3M7SHR8</accession>
<dbReference type="AlphaFoldDB" id="A0A3M7SHR8"/>
<feature type="compositionally biased region" description="Polar residues" evidence="10">
    <location>
        <begin position="1"/>
        <end position="21"/>
    </location>
</feature>
<evidence type="ECO:0000313" key="12">
    <source>
        <dbReference type="Proteomes" id="UP000276133"/>
    </source>
</evidence>
<dbReference type="PANTHER" id="PTHR21648:SF0">
    <property type="entry name" value="RADIAL SPOKE HEAD PROTEIN 3 HOMOLOG"/>
    <property type="match status" value="1"/>
</dbReference>
<feature type="compositionally biased region" description="Polar residues" evidence="10">
    <location>
        <begin position="349"/>
        <end position="380"/>
    </location>
</feature>
<keyword evidence="9" id="KW-0175">Coiled coil</keyword>
<evidence type="ECO:0000256" key="7">
    <source>
        <dbReference type="ARBA" id="ARBA00023212"/>
    </source>
</evidence>
<keyword evidence="8" id="KW-0966">Cell projection</keyword>
<feature type="region of interest" description="Disordered" evidence="10">
    <location>
        <begin position="62"/>
        <end position="83"/>
    </location>
</feature>
<dbReference type="Pfam" id="PF06098">
    <property type="entry name" value="Radial_spoke_3"/>
    <property type="match status" value="1"/>
</dbReference>
<evidence type="ECO:0000256" key="9">
    <source>
        <dbReference type="SAM" id="Coils"/>
    </source>
</evidence>
<proteinExistence type="inferred from homology"/>
<name>A0A3M7SHR8_BRAPC</name>
<comment type="subcellular location">
    <subcellularLocation>
        <location evidence="1">Cytoplasm</location>
        <location evidence="1">Cytoskeleton</location>
        <location evidence="1">Flagellum axoneme</location>
    </subcellularLocation>
</comment>
<feature type="coiled-coil region" evidence="9">
    <location>
        <begin position="187"/>
        <end position="238"/>
    </location>
</feature>
<dbReference type="InterPro" id="IPR009290">
    <property type="entry name" value="Radial_spoke_3"/>
</dbReference>
<evidence type="ECO:0000256" key="10">
    <source>
        <dbReference type="SAM" id="MobiDB-lite"/>
    </source>
</evidence>
<protein>
    <submittedName>
        <fullName evidence="11">Radial spoke head 3-like protein</fullName>
    </submittedName>
</protein>
<evidence type="ECO:0000256" key="1">
    <source>
        <dbReference type="ARBA" id="ARBA00004611"/>
    </source>
</evidence>
<sequence>MAQVLNQNSSGSYTFSSQPRAVQQRKKYKEQWKMQPEDQLNQYGNIMYDRRVIRGNTYALNTLPATSQPDPIEIQRQQEERKRALARRRAKEQARRHTPEPIEGRKHIPIQTELYLEELSDRVEEVDVDVQTDAFLDRPPSPLFIPAKTGVDQATQILEGELFDFDREVKPILEVLVGKTIEQSLLEVMEEEELAALRKQQREYEELRNAEKVEQQRLEEQERRLREEKHRRMKQAADVLRMEKETAEKLAAKAFAKSYLADLVPSVFNNLRENGYFYDPVQRDLETGFMSWIMDSTMEELNSVMVGRLLLDSVLREVVAKRSQDYVELIEKFKEMADQPPVVDELTAQPINEETNNNLDTTMPQEDTNGEPNEASNTGDGNEGNEEMD</sequence>
<evidence type="ECO:0000256" key="3">
    <source>
        <dbReference type="ARBA" id="ARBA00022490"/>
    </source>
</evidence>
<feature type="region of interest" description="Disordered" evidence="10">
    <location>
        <begin position="1"/>
        <end position="33"/>
    </location>
</feature>
<keyword evidence="12" id="KW-1185">Reference proteome</keyword>